<evidence type="ECO:0000256" key="1">
    <source>
        <dbReference type="ARBA" id="ARBA00004604"/>
    </source>
</evidence>
<evidence type="ECO:0000256" key="4">
    <source>
        <dbReference type="SAM" id="MobiDB-lite"/>
    </source>
</evidence>
<evidence type="ECO:0000313" key="5">
    <source>
        <dbReference type="EMBL" id="KAK7601959.1"/>
    </source>
</evidence>
<comment type="similarity">
    <text evidence="2">Belongs to the SLX9 family.</text>
</comment>
<gene>
    <name evidence="5" type="ORF">V9T40_009400</name>
</gene>
<proteinExistence type="inferred from homology"/>
<keyword evidence="6" id="KW-1185">Reference proteome</keyword>
<dbReference type="GO" id="GO:0030686">
    <property type="term" value="C:90S preribosome"/>
    <property type="evidence" value="ECO:0007669"/>
    <property type="project" value="InterPro"/>
</dbReference>
<organism evidence="5 6">
    <name type="scientific">Parthenolecanium corni</name>
    <dbReference type="NCBI Taxonomy" id="536013"/>
    <lineage>
        <taxon>Eukaryota</taxon>
        <taxon>Metazoa</taxon>
        <taxon>Ecdysozoa</taxon>
        <taxon>Arthropoda</taxon>
        <taxon>Hexapoda</taxon>
        <taxon>Insecta</taxon>
        <taxon>Pterygota</taxon>
        <taxon>Neoptera</taxon>
        <taxon>Paraneoptera</taxon>
        <taxon>Hemiptera</taxon>
        <taxon>Sternorrhyncha</taxon>
        <taxon>Coccoidea</taxon>
        <taxon>Coccidae</taxon>
        <taxon>Parthenolecanium</taxon>
    </lineage>
</organism>
<comment type="caution">
    <text evidence="5">The sequence shown here is derived from an EMBL/GenBank/DDBJ whole genome shotgun (WGS) entry which is preliminary data.</text>
</comment>
<dbReference type="InterPro" id="IPR028160">
    <property type="entry name" value="Slx9-like"/>
</dbReference>
<dbReference type="EMBL" id="JBBCAQ010000010">
    <property type="protein sequence ID" value="KAK7601959.1"/>
    <property type="molecule type" value="Genomic_DNA"/>
</dbReference>
<feature type="region of interest" description="Disordered" evidence="4">
    <location>
        <begin position="26"/>
        <end position="51"/>
    </location>
</feature>
<protein>
    <submittedName>
        <fullName evidence="5">Uncharacterized protein</fullName>
    </submittedName>
</protein>
<sequence length="227" mass="25926">MSKVKRLRKKYRALCSKAQKASDNLTKNVDVDDKLGSSNSKSDQIASKKKEQKSQLNSLYNMIIDAKTNVSGDFDSRSTYSISKSIKTNFSGQSILKKDKQRLKHELFMKKLDSSAELMTRLKKFKRKRSKKTKLNDSVPLYTVNSVNAEKPEKSYGFVTSNLKSSMKNHNTGKGLTKRRNARMMEDIEQFQNLLDKNSSSGSQFDEIQRRILDRLSSESIESTQVC</sequence>
<accession>A0AAN9TMM2</accession>
<comment type="subcellular location">
    <subcellularLocation>
        <location evidence="1">Nucleus</location>
        <location evidence="1">Nucleolus</location>
    </subcellularLocation>
</comment>
<dbReference type="Pfam" id="PF15341">
    <property type="entry name" value="SLX9"/>
    <property type="match status" value="1"/>
</dbReference>
<evidence type="ECO:0000256" key="2">
    <source>
        <dbReference type="ARBA" id="ARBA00011022"/>
    </source>
</evidence>
<keyword evidence="3" id="KW-0539">Nucleus</keyword>
<dbReference type="GO" id="GO:0030688">
    <property type="term" value="C:preribosome, small subunit precursor"/>
    <property type="evidence" value="ECO:0007669"/>
    <property type="project" value="InterPro"/>
</dbReference>
<feature type="compositionally biased region" description="Polar residues" evidence="4">
    <location>
        <begin position="36"/>
        <end position="45"/>
    </location>
</feature>
<dbReference type="Proteomes" id="UP001367676">
    <property type="component" value="Unassembled WGS sequence"/>
</dbReference>
<dbReference type="GO" id="GO:0005730">
    <property type="term" value="C:nucleolus"/>
    <property type="evidence" value="ECO:0007669"/>
    <property type="project" value="UniProtKB-SubCell"/>
</dbReference>
<evidence type="ECO:0000256" key="3">
    <source>
        <dbReference type="ARBA" id="ARBA00023242"/>
    </source>
</evidence>
<dbReference type="AlphaFoldDB" id="A0AAN9TMM2"/>
<reference evidence="5 6" key="1">
    <citation type="submission" date="2024-03" db="EMBL/GenBank/DDBJ databases">
        <title>Adaptation during the transition from Ophiocordyceps entomopathogen to insect associate is accompanied by gene loss and intensified selection.</title>
        <authorList>
            <person name="Ward C.M."/>
            <person name="Onetto C.A."/>
            <person name="Borneman A.R."/>
        </authorList>
    </citation>
    <scope>NUCLEOTIDE SEQUENCE [LARGE SCALE GENOMIC DNA]</scope>
    <source>
        <strain evidence="5">AWRI1</strain>
        <tissue evidence="5">Single Adult Female</tissue>
    </source>
</reference>
<name>A0AAN9TMM2_9HEMI</name>
<dbReference type="GO" id="GO:0000462">
    <property type="term" value="P:maturation of SSU-rRNA from tricistronic rRNA transcript (SSU-rRNA, 5.8S rRNA, LSU-rRNA)"/>
    <property type="evidence" value="ECO:0007669"/>
    <property type="project" value="InterPro"/>
</dbReference>
<evidence type="ECO:0000313" key="6">
    <source>
        <dbReference type="Proteomes" id="UP001367676"/>
    </source>
</evidence>